<dbReference type="PROSITE" id="PS50104">
    <property type="entry name" value="TIR"/>
    <property type="match status" value="1"/>
</dbReference>
<dbReference type="PRINTS" id="PR01537">
    <property type="entry name" value="INTRLKN1R1F"/>
</dbReference>
<accession>A0AAD9BRW3</accession>
<evidence type="ECO:0000259" key="10">
    <source>
        <dbReference type="PROSITE" id="PS50104"/>
    </source>
</evidence>
<feature type="transmembrane region" description="Helical" evidence="9">
    <location>
        <begin position="300"/>
        <end position="324"/>
    </location>
</feature>
<dbReference type="EMBL" id="JASDAP010000018">
    <property type="protein sequence ID" value="KAK1887198.1"/>
    <property type="molecule type" value="Genomic_DNA"/>
</dbReference>
<dbReference type="InterPro" id="IPR015621">
    <property type="entry name" value="IL-1_rcpt_fam"/>
</dbReference>
<dbReference type="InterPro" id="IPR004074">
    <property type="entry name" value="IL-1_rcpt_I/II-typ"/>
</dbReference>
<proteinExistence type="inferred from homology"/>
<feature type="domain" description="Ig-like" evidence="11">
    <location>
        <begin position="103"/>
        <end position="172"/>
    </location>
</feature>
<feature type="domain" description="Ig-like" evidence="11">
    <location>
        <begin position="187"/>
        <end position="287"/>
    </location>
</feature>
<evidence type="ECO:0000256" key="4">
    <source>
        <dbReference type="ARBA" id="ARBA00022801"/>
    </source>
</evidence>
<keyword evidence="4" id="KW-0378">Hydrolase</keyword>
<keyword evidence="6" id="KW-1015">Disulfide bond</keyword>
<feature type="domain" description="Ig-like" evidence="11">
    <location>
        <begin position="448"/>
        <end position="509"/>
    </location>
</feature>
<keyword evidence="8" id="KW-0393">Immunoglobulin domain</keyword>
<name>A0AAD9BRW3_DISEL</name>
<dbReference type="PRINTS" id="PR01536">
    <property type="entry name" value="INTRLKN1R12F"/>
</dbReference>
<dbReference type="GO" id="GO:0004908">
    <property type="term" value="F:interleukin-1 receptor activity"/>
    <property type="evidence" value="ECO:0007669"/>
    <property type="project" value="InterPro"/>
</dbReference>
<evidence type="ECO:0000256" key="5">
    <source>
        <dbReference type="ARBA" id="ARBA00023027"/>
    </source>
</evidence>
<dbReference type="GO" id="GO:0016787">
    <property type="term" value="F:hydrolase activity"/>
    <property type="evidence" value="ECO:0007669"/>
    <property type="project" value="UniProtKB-KW"/>
</dbReference>
<dbReference type="SUPFAM" id="SSF48726">
    <property type="entry name" value="Immunoglobulin"/>
    <property type="match status" value="3"/>
</dbReference>
<gene>
    <name evidence="12" type="ORF">KUDE01_027991</name>
</gene>
<keyword evidence="5" id="KW-0520">NAD</keyword>
<dbReference type="InterPro" id="IPR003599">
    <property type="entry name" value="Ig_sub"/>
</dbReference>
<dbReference type="InterPro" id="IPR036179">
    <property type="entry name" value="Ig-like_dom_sf"/>
</dbReference>
<dbReference type="InterPro" id="IPR013783">
    <property type="entry name" value="Ig-like_fold"/>
</dbReference>
<keyword evidence="2" id="KW-0732">Signal</keyword>
<keyword evidence="13" id="KW-1185">Reference proteome</keyword>
<feature type="domain" description="Ig-like" evidence="11">
    <location>
        <begin position="1"/>
        <end position="74"/>
    </location>
</feature>
<dbReference type="InterPro" id="IPR007110">
    <property type="entry name" value="Ig-like_dom"/>
</dbReference>
<dbReference type="Gene3D" id="2.60.40.10">
    <property type="entry name" value="Immunoglobulins"/>
    <property type="match status" value="6"/>
</dbReference>
<comment type="similarity">
    <text evidence="1">Belongs to the interleukin-1 receptor family.</text>
</comment>
<keyword evidence="3" id="KW-0677">Repeat</keyword>
<dbReference type="SMART" id="SM00409">
    <property type="entry name" value="IG"/>
    <property type="match status" value="5"/>
</dbReference>
<dbReference type="AlphaFoldDB" id="A0AAD9BRW3"/>
<evidence type="ECO:0000256" key="7">
    <source>
        <dbReference type="ARBA" id="ARBA00023180"/>
    </source>
</evidence>
<evidence type="ECO:0000256" key="3">
    <source>
        <dbReference type="ARBA" id="ARBA00022737"/>
    </source>
</evidence>
<evidence type="ECO:0000256" key="9">
    <source>
        <dbReference type="SAM" id="Phobius"/>
    </source>
</evidence>
<keyword evidence="9" id="KW-1133">Transmembrane helix</keyword>
<evidence type="ECO:0000259" key="11">
    <source>
        <dbReference type="PROSITE" id="PS50835"/>
    </source>
</evidence>
<feature type="domain" description="TIR" evidence="10">
    <location>
        <begin position="640"/>
        <end position="785"/>
    </location>
</feature>
<dbReference type="InterPro" id="IPR000157">
    <property type="entry name" value="TIR_dom"/>
</dbReference>
<dbReference type="Proteomes" id="UP001228049">
    <property type="component" value="Unassembled WGS sequence"/>
</dbReference>
<evidence type="ECO:0000256" key="2">
    <source>
        <dbReference type="ARBA" id="ARBA00022729"/>
    </source>
</evidence>
<evidence type="ECO:0000313" key="12">
    <source>
        <dbReference type="EMBL" id="KAK1887198.1"/>
    </source>
</evidence>
<feature type="domain" description="Ig-like" evidence="11">
    <location>
        <begin position="298"/>
        <end position="415"/>
    </location>
</feature>
<feature type="domain" description="Ig-like" evidence="11">
    <location>
        <begin position="511"/>
        <end position="608"/>
    </location>
</feature>
<keyword evidence="12" id="KW-0675">Receptor</keyword>
<reference evidence="12" key="1">
    <citation type="submission" date="2023-04" db="EMBL/GenBank/DDBJ databases">
        <title>Chromosome-level genome of Chaenocephalus aceratus.</title>
        <authorList>
            <person name="Park H."/>
        </authorList>
    </citation>
    <scope>NUCLEOTIDE SEQUENCE</scope>
    <source>
        <strain evidence="12">DE</strain>
        <tissue evidence="12">Muscle</tissue>
    </source>
</reference>
<dbReference type="PROSITE" id="PS50835">
    <property type="entry name" value="IG_LIKE"/>
    <property type="match status" value="6"/>
</dbReference>
<protein>
    <submittedName>
        <fullName evidence="12">Interleukin-1 receptor-like 2</fullName>
    </submittedName>
</protein>
<organism evidence="12 13">
    <name type="scientific">Dissostichus eleginoides</name>
    <name type="common">Patagonian toothfish</name>
    <name type="synonym">Dissostichus amissus</name>
    <dbReference type="NCBI Taxonomy" id="100907"/>
    <lineage>
        <taxon>Eukaryota</taxon>
        <taxon>Metazoa</taxon>
        <taxon>Chordata</taxon>
        <taxon>Craniata</taxon>
        <taxon>Vertebrata</taxon>
        <taxon>Euteleostomi</taxon>
        <taxon>Actinopterygii</taxon>
        <taxon>Neopterygii</taxon>
        <taxon>Teleostei</taxon>
        <taxon>Neoteleostei</taxon>
        <taxon>Acanthomorphata</taxon>
        <taxon>Eupercaria</taxon>
        <taxon>Perciformes</taxon>
        <taxon>Notothenioidei</taxon>
        <taxon>Nototheniidae</taxon>
        <taxon>Dissostichus</taxon>
    </lineage>
</organism>
<dbReference type="Pfam" id="PF00047">
    <property type="entry name" value="ig"/>
    <property type="match status" value="1"/>
</dbReference>
<keyword evidence="9" id="KW-0812">Transmembrane</keyword>
<evidence type="ECO:0000256" key="8">
    <source>
        <dbReference type="ARBA" id="ARBA00023319"/>
    </source>
</evidence>
<dbReference type="Gene3D" id="3.40.50.10140">
    <property type="entry name" value="Toll/interleukin-1 receptor homology (TIR) domain"/>
    <property type="match status" value="1"/>
</dbReference>
<dbReference type="Pfam" id="PF01582">
    <property type="entry name" value="TIR"/>
    <property type="match status" value="1"/>
</dbReference>
<evidence type="ECO:0000313" key="13">
    <source>
        <dbReference type="Proteomes" id="UP001228049"/>
    </source>
</evidence>
<dbReference type="SUPFAM" id="SSF52200">
    <property type="entry name" value="Toll/Interleukin receptor TIR domain"/>
    <property type="match status" value="1"/>
</dbReference>
<evidence type="ECO:0000256" key="6">
    <source>
        <dbReference type="ARBA" id="ARBA00023157"/>
    </source>
</evidence>
<dbReference type="PANTHER" id="PTHR11890:SF6">
    <property type="entry name" value="INTERLEUKIN-18 RECEPTOR 1"/>
    <property type="match status" value="1"/>
</dbReference>
<comment type="caution">
    <text evidence="12">The sequence shown here is derived from an EMBL/GenBank/DDBJ whole genome shotgun (WGS) entry which is preliminary data.</text>
</comment>
<dbReference type="InterPro" id="IPR013151">
    <property type="entry name" value="Immunoglobulin_dom"/>
</dbReference>
<sequence>MVALNCTLNGEDNHRDAELIWTSPPSQEMDQTPKMSSAEQRHSDLLVHGRSLEILNATANHQGNYSCSLGNTSSQLWFRLRVCTKQSRGCEQRSHYPKICYTQEACTLYCPDVNTPAAITLNITSNGVIWYKEGESTPKASYFSSVEKKDDGVYTCTRSYLYYGKIYNMTFTVVLDIQTKEKPVKYPVITSPRSGVIHVNLGSPKVIDCKALMYSDLDEVFWFSSDSFVETNSSFPVFSNYTKELNGEEIKMTASLVFKKVSDEDLLKNYTCKLQTVTGRPTSVTISLSQKHSPSYVPRALGIVGFVLMTLAVVVYVRFIMIALTGVCSRSPTEIYVKAGEMMALNCTLNGEDNHRDAELIWTSPTSQEMDQTPNMSSAEQRHRDLLVHGRSLVILNATANHQGNYSCSLGNTSSQLWFRLRVCTKQSRGCEQRSHYPKICYTREACTLYCPDVNTPAAITLNITSNGVIWYKEGESTPKASSFSNVEKKDDGVYTCTRSYLYYEKPVNYPVITSPRSGVIHVNLGSPKVIDCKALMYSDLDEVFWFSTDSCVETNSSFPVFSKYTKELNGEQIKMTASLVFKKVSDEDLLKNYTCKLQLLLDAQQVSPSACPKNIPLLMFPWLLALDTLGCHSSTSDEKSYDAFLMCYKSDTDAGLNEDDRMCLESVLEERLGYSLCIYDRDVLPGKAVAEAVLDCIEESRTVLLVPSSPDTGPGSGLLSAIHAALVERQTRLVFIKTEKTEVLRSGSFPEALQILSEAGACVTWKGMRQVAVTATETNVSRASIIEKVTLQPLNHTYSRIAKNSVGNCTGTIKLKKKIKDTHDF</sequence>
<keyword evidence="7" id="KW-0325">Glycoprotein</keyword>
<keyword evidence="9" id="KW-0472">Membrane</keyword>
<evidence type="ECO:0000256" key="1">
    <source>
        <dbReference type="ARBA" id="ARBA00009752"/>
    </source>
</evidence>
<dbReference type="PANTHER" id="PTHR11890">
    <property type="entry name" value="INTERLEUKIN-1 RECEPTOR FAMILY MEMBER"/>
    <property type="match status" value="1"/>
</dbReference>
<dbReference type="InterPro" id="IPR035897">
    <property type="entry name" value="Toll_tir_struct_dom_sf"/>
</dbReference>